<dbReference type="Proteomes" id="UP001235094">
    <property type="component" value="Unassembled WGS sequence"/>
</dbReference>
<name>A0ABU0LVA6_9HYPH</name>
<evidence type="ECO:0000313" key="2">
    <source>
        <dbReference type="Proteomes" id="UP001235094"/>
    </source>
</evidence>
<dbReference type="SUPFAM" id="SSF53756">
    <property type="entry name" value="UDP-Glycosyltransferase/glycogen phosphorylase"/>
    <property type="match status" value="1"/>
</dbReference>
<dbReference type="RefSeq" id="WP_306891287.1">
    <property type="nucleotide sequence ID" value="NZ_JAUSVR010000014.1"/>
</dbReference>
<protein>
    <recommendedName>
        <fullName evidence="3">Glycosyltransferase</fullName>
    </recommendedName>
</protein>
<keyword evidence="2" id="KW-1185">Reference proteome</keyword>
<dbReference type="Pfam" id="PF13692">
    <property type="entry name" value="Glyco_trans_1_4"/>
    <property type="match status" value="1"/>
</dbReference>
<evidence type="ECO:0000313" key="1">
    <source>
        <dbReference type="EMBL" id="MDQ0512609.1"/>
    </source>
</evidence>
<comment type="caution">
    <text evidence="1">The sequence shown here is derived from an EMBL/GenBank/DDBJ whole genome shotgun (WGS) entry which is preliminary data.</text>
</comment>
<dbReference type="EMBL" id="JAUSVR010000014">
    <property type="protein sequence ID" value="MDQ0512609.1"/>
    <property type="molecule type" value="Genomic_DNA"/>
</dbReference>
<reference evidence="1 2" key="1">
    <citation type="submission" date="2023-07" db="EMBL/GenBank/DDBJ databases">
        <title>Genomic Encyclopedia of Type Strains, Phase IV (KMG-IV): sequencing the most valuable type-strain genomes for metagenomic binning, comparative biology and taxonomic classification.</title>
        <authorList>
            <person name="Goeker M."/>
        </authorList>
    </citation>
    <scope>NUCLEOTIDE SEQUENCE [LARGE SCALE GENOMIC DNA]</scope>
    <source>
        <strain evidence="1 2">DSM 15561</strain>
    </source>
</reference>
<accession>A0ABU0LVA6</accession>
<organism evidence="1 2">
    <name type="scientific">Ancylobacter amanitiformis</name>
    <dbReference type="NCBI Taxonomy" id="217069"/>
    <lineage>
        <taxon>Bacteria</taxon>
        <taxon>Pseudomonadati</taxon>
        <taxon>Pseudomonadota</taxon>
        <taxon>Alphaproteobacteria</taxon>
        <taxon>Hyphomicrobiales</taxon>
        <taxon>Xanthobacteraceae</taxon>
        <taxon>Ancylobacter</taxon>
    </lineage>
</organism>
<sequence length="634" mass="68091">MNAWVDQRTAPAMDIVIGVPDGGSPLAPWLERFRSRTGMVAEERRLWVVAGSGKGEEPCPPPFLRPPGTGGSILAAALRLAAAQRRGLLVVTGDGFPGDEVAAALAKLQGVDPMIGVVQPRFAHPDGTIFPLTGQRGRPPRRFHRNALACLPVTQLAPEQSAPLLLITPQAALLARVDESLDFAEALRRLLTQLRRLGYRTLVANRIVAEYAGSAADIYPEAPRIEGDSETVWRDQAAHARGWLSDTAGQKFETLLADAFLADGTARILLDCRNLQVGFNGTSQAMLGYLQGLHQLAPAGLAFTVLATPKAARFHDIAARFPGMDAQLADDVTGERRGYLAALLLDQPWQTATLLELHRSAVFTAVTMLDTIAWDILAPGTSQLDAVWHALPRMVDGLAFNSNYSRERFAARFGPLGTAHAVTLHSLDPVETAPPSDSPSGMDEPYMLVFGNSYDHKLVDPTLATLSDAFPYANIVALGGSVAPTPRVRLMKSGMIEQATINALVANAAVLVFPSCYEGFGLPVVHGLAHGRVVVVRRSPLWNEIADHARLPGRLVPFEDEIELVSVVGETWHGRPPEGLTMGGALPDGGAAPRWRDCADRLVDLIREMAASGDGQGWIRREAVIEVCGGSRAS</sequence>
<dbReference type="Gene3D" id="3.40.50.2000">
    <property type="entry name" value="Glycogen Phosphorylase B"/>
    <property type="match status" value="1"/>
</dbReference>
<proteinExistence type="predicted"/>
<evidence type="ECO:0008006" key="3">
    <source>
        <dbReference type="Google" id="ProtNLM"/>
    </source>
</evidence>
<gene>
    <name evidence="1" type="ORF">QOZ99_003519</name>
</gene>